<dbReference type="AlphaFoldDB" id="A0A2G5NW26"/>
<dbReference type="EMBL" id="MJBI02000006">
    <property type="protein sequence ID" value="RAI79696.1"/>
    <property type="molecule type" value="Genomic_DNA"/>
</dbReference>
<organism evidence="1 2">
    <name type="scientific">Macrococcoides goetzii</name>
    <dbReference type="NCBI Taxonomy" id="1891097"/>
    <lineage>
        <taxon>Bacteria</taxon>
        <taxon>Bacillati</taxon>
        <taxon>Bacillota</taxon>
        <taxon>Bacilli</taxon>
        <taxon>Bacillales</taxon>
        <taxon>Staphylococcaceae</taxon>
        <taxon>Macrococcoides</taxon>
    </lineage>
</organism>
<dbReference type="InterPro" id="IPR041242">
    <property type="entry name" value="HNHc_6"/>
</dbReference>
<accession>A0A2G5NW26</accession>
<comment type="caution">
    <text evidence="1">The sequence shown here is derived from an EMBL/GenBank/DDBJ whole genome shotgun (WGS) entry which is preliminary data.</text>
</comment>
<dbReference type="Pfam" id="PF16784">
    <property type="entry name" value="HNHc_6"/>
    <property type="match status" value="1"/>
</dbReference>
<evidence type="ECO:0000313" key="1">
    <source>
        <dbReference type="EMBL" id="RAI79696.1"/>
    </source>
</evidence>
<evidence type="ECO:0000313" key="2">
    <source>
        <dbReference type="Proteomes" id="UP000229523"/>
    </source>
</evidence>
<dbReference type="RefSeq" id="WP_099576946.1">
    <property type="nucleotide sequence ID" value="NZ_MJBI02000006.1"/>
</dbReference>
<proteinExistence type="predicted"/>
<reference evidence="1 2" key="1">
    <citation type="journal article" date="2018" name="Front. Microbiol.">
        <title>Description and Comparative Genomics of Macrococcus caseolyticus subsp. hominis subsp. nov., Macrococcus goetzii sp. nov., Macrococcus epidermidis sp. nov., and Macrococcus bohemicus sp. nov., Novel Macrococci From Human Clinical Material With Virulence Potential and Suspected Uptake of Foreign DNA by Natural Transformation.</title>
        <authorList>
            <person name="Maslanova I."/>
            <person name="Wertheimer Z."/>
            <person name="Sedlacek I."/>
            <person name="Svec P."/>
            <person name="Indrakova A."/>
            <person name="Kovarovic V."/>
            <person name="Schumann P."/>
            <person name="Sproer C."/>
            <person name="Kralova S."/>
            <person name="Sedo O."/>
            <person name="Kristofova L."/>
            <person name="Vrbovska V."/>
            <person name="Fuzik T."/>
            <person name="Petras P."/>
            <person name="Zdrahal Z."/>
            <person name="Ruzickova V."/>
            <person name="Doskar J."/>
            <person name="Pantucek R."/>
        </authorList>
    </citation>
    <scope>NUCLEOTIDE SEQUENCE [LARGE SCALE GENOMIC DNA]</scope>
    <source>
        <strain evidence="1 2">CCM 4927</strain>
    </source>
</reference>
<name>A0A2G5NW26_9STAP</name>
<protein>
    <recommendedName>
        <fullName evidence="3">DUF968 domain-containing protein</fullName>
    </recommendedName>
</protein>
<gene>
    <name evidence="1" type="ORF">BFS35_011155</name>
</gene>
<evidence type="ECO:0008006" key="3">
    <source>
        <dbReference type="Google" id="ProtNLM"/>
    </source>
</evidence>
<keyword evidence="2" id="KW-1185">Reference proteome</keyword>
<sequence length="220" mass="25440">MALINRFHQKKNGKYDVVVRNVSLNKDALLLLENGLPVEAEIKIYDASKITDQQRKKIFALLNDIYDYTGQPQEDLRHVFQSYLQIMNDYKEISLSDCSKKIAGELIELILAWIFMHNIPLSYKTSDLMKEDNNFLYHATVNRKCVICGKPGSDLAHLNTVGAGRNRTEINHYGNKVLALCRAHHSEQHRIGIQSFNDKYHLHDSWIDVDEKLNKMLRGE</sequence>
<dbReference type="Proteomes" id="UP000229523">
    <property type="component" value="Unassembled WGS sequence"/>
</dbReference>